<dbReference type="KEGG" id="orb:IPMB12_08470"/>
<dbReference type="EMBL" id="CP050253">
    <property type="protein sequence ID" value="QIQ21710.1"/>
    <property type="molecule type" value="Genomic_DNA"/>
</dbReference>
<sequence>MSNLSSCSSACGTQGAVDVTGCRFSLYPMTDQFVEVIVSAIHKLNTEKVWAQTDHLSTLYRGKQLHVIDCVRAAFIYAYQPNLHMVSELTFSRGCPGDVDADSFLNTDDIANNLITIPQGKNIPVSAKISFYAFGVDSYMSHIQHVVELAHKYQLSPQKAHYVTMINGSASQIFAYFDEVLAYARQHLPHYVLEATLSVNSPSKVMEN</sequence>
<dbReference type="Gene3D" id="3.30.70.930">
    <property type="match status" value="2"/>
</dbReference>
<dbReference type="InterPro" id="IPR029756">
    <property type="entry name" value="MTH1187/YkoF-like"/>
</dbReference>
<dbReference type="Pfam" id="PF07615">
    <property type="entry name" value="Ykof"/>
    <property type="match status" value="2"/>
</dbReference>
<gene>
    <name evidence="2" type="ORF">IPMB12_08470</name>
</gene>
<keyword evidence="3" id="KW-1185">Reference proteome</keyword>
<proteinExistence type="predicted"/>
<reference evidence="2 3" key="1">
    <citation type="submission" date="2020-03" db="EMBL/GenBank/DDBJ databases">
        <title>Complete genome sequence of Orbus sp. IPMB12 (BCRC 80908).</title>
        <authorList>
            <person name="Lo W.-S."/>
            <person name="Chang T.-H."/>
            <person name="Kuo C.-H."/>
        </authorList>
    </citation>
    <scope>NUCLEOTIDE SEQUENCE [LARGE SCALE GENOMIC DNA]</scope>
    <source>
        <strain evidence="2 3">IPMB12</strain>
    </source>
</reference>
<feature type="domain" description="Thiamin/hydroxymethyl pyrimidine-binding YkoF putative" evidence="1">
    <location>
        <begin position="126"/>
        <end position="204"/>
    </location>
</feature>
<dbReference type="InParanoid" id="A0A6G9IDQ1"/>
<dbReference type="RefSeq" id="WP_166916797.1">
    <property type="nucleotide sequence ID" value="NZ_CP050253.1"/>
</dbReference>
<dbReference type="SUPFAM" id="SSF89957">
    <property type="entry name" value="MTH1187/YkoF-like"/>
    <property type="match status" value="1"/>
</dbReference>
<accession>A0A6G9IDQ1</accession>
<dbReference type="InterPro" id="IPR011522">
    <property type="entry name" value="Thiamin/HMP-bd_put_YkoF"/>
</dbReference>
<dbReference type="AlphaFoldDB" id="A0A6G9IDQ1"/>
<feature type="domain" description="Thiamin/hydroxymethyl pyrimidine-binding YkoF putative" evidence="1">
    <location>
        <begin position="20"/>
        <end position="98"/>
    </location>
</feature>
<organism evidence="2 3">
    <name type="scientific">Zophobihabitans entericus</name>
    <dbReference type="NCBI Taxonomy" id="1635327"/>
    <lineage>
        <taxon>Bacteria</taxon>
        <taxon>Pseudomonadati</taxon>
        <taxon>Pseudomonadota</taxon>
        <taxon>Gammaproteobacteria</taxon>
        <taxon>Orbales</taxon>
        <taxon>Orbaceae</taxon>
        <taxon>Zophobihabitans</taxon>
    </lineage>
</organism>
<evidence type="ECO:0000259" key="1">
    <source>
        <dbReference type="Pfam" id="PF07615"/>
    </source>
</evidence>
<protein>
    <recommendedName>
        <fullName evidence="1">Thiamin/hydroxymethyl pyrimidine-binding YkoF putative domain-containing protein</fullName>
    </recommendedName>
</protein>
<evidence type="ECO:0000313" key="3">
    <source>
        <dbReference type="Proteomes" id="UP000501168"/>
    </source>
</evidence>
<evidence type="ECO:0000313" key="2">
    <source>
        <dbReference type="EMBL" id="QIQ21710.1"/>
    </source>
</evidence>
<name>A0A6G9IDQ1_9GAMM</name>
<dbReference type="Proteomes" id="UP000501168">
    <property type="component" value="Chromosome"/>
</dbReference>